<name>T1IHJ6_STRMM</name>
<evidence type="ECO:0000256" key="5">
    <source>
        <dbReference type="ARBA" id="ARBA00022737"/>
    </source>
</evidence>
<proteinExistence type="inferred from homology"/>
<protein>
    <submittedName>
        <fullName evidence="11">Uncharacterized protein</fullName>
    </submittedName>
</protein>
<dbReference type="InterPro" id="IPR045152">
    <property type="entry name" value="EDC4-like"/>
</dbReference>
<dbReference type="GO" id="GO:0000932">
    <property type="term" value="C:P-body"/>
    <property type="evidence" value="ECO:0007669"/>
    <property type="project" value="UniProtKB-SubCell"/>
</dbReference>
<keyword evidence="5" id="KW-0677">Repeat</keyword>
<keyword evidence="12" id="KW-1185">Reference proteome</keyword>
<evidence type="ECO:0000256" key="7">
    <source>
        <dbReference type="PROSITE-ProRule" id="PRU00221"/>
    </source>
</evidence>
<evidence type="ECO:0000256" key="1">
    <source>
        <dbReference type="ARBA" id="ARBA00004201"/>
    </source>
</evidence>
<dbReference type="HOGENOM" id="CLU_005166_0_0_1"/>
<dbReference type="AlphaFoldDB" id="T1IHJ6"/>
<evidence type="ECO:0000313" key="11">
    <source>
        <dbReference type="EnsemblMetazoa" id="SMAR000311-PA"/>
    </source>
</evidence>
<dbReference type="InterPro" id="IPR044938">
    <property type="entry name" value="EDC4_C_sf"/>
</dbReference>
<evidence type="ECO:0000313" key="12">
    <source>
        <dbReference type="Proteomes" id="UP000014500"/>
    </source>
</evidence>
<dbReference type="Gene3D" id="2.130.10.10">
    <property type="entry name" value="YVTN repeat-like/Quinoprotein amine dehydrogenase"/>
    <property type="match status" value="1"/>
</dbReference>
<accession>T1IHJ6</accession>
<keyword evidence="6" id="KW-0175">Coiled coil</keyword>
<feature type="domain" description="Enhancer of mRNA-decapping protein 4 WD40 repeat region" evidence="9">
    <location>
        <begin position="110"/>
        <end position="341"/>
    </location>
</feature>
<keyword evidence="3" id="KW-0963">Cytoplasm</keyword>
<dbReference type="EnsemblMetazoa" id="SMAR000311-RA">
    <property type="protein sequence ID" value="SMAR000311-PA"/>
    <property type="gene ID" value="SMAR000311"/>
</dbReference>
<feature type="domain" description="Enhancer of mRNA-decapping protein 4 C-terminal" evidence="10">
    <location>
        <begin position="1107"/>
        <end position="1227"/>
    </location>
</feature>
<evidence type="ECO:0000256" key="6">
    <source>
        <dbReference type="ARBA" id="ARBA00023054"/>
    </source>
</evidence>
<dbReference type="InterPro" id="IPR001680">
    <property type="entry name" value="WD40_rpt"/>
</dbReference>
<dbReference type="InterPro" id="IPR049404">
    <property type="entry name" value="EDC4_C"/>
</dbReference>
<dbReference type="PANTHER" id="PTHR15598">
    <property type="entry name" value="ENHANCER OF MRNA-DECAPPING PROTEIN 4"/>
    <property type="match status" value="1"/>
</dbReference>
<evidence type="ECO:0000256" key="4">
    <source>
        <dbReference type="ARBA" id="ARBA00022574"/>
    </source>
</evidence>
<sequence>MNAGDGLQSPLNTAEATQKLREILNVGVGQPKVFEAGGVDKAPSCFNLNGNTDNTDGYSSGKRMLESLTKAALIDAQTVVLKGASESQSFDIYSQNVTVVVNSLNNHLSGSSRVRIKNIVDYGWEQKYYTGRLLATHLSGNYVAYSILARDKTTGIVRVINVKSGERTLFKINGIIKDLSFAHVCDQVILAFVDEIGNLYVHEIQDEDGKLSCASLLTITQPADVKPSDNHRVIWCQFIPEEVSEESESSEMDNCSKLLVVTHDDKAEMLNVEVIVAKHGNGPIPSNELSCGYQIITDHNQPIIDASFSPDGVALATASLDAEVKFFQVYLHEEQNSPSVHCWKFAVTGADFNREIKVWSCETWSCLQTINFTIPDGESLEPCFKAGLDLSATYLMLSDVVRKVFYILILKHDMDQNLVTVCSLTAFPLPFPILSYSVVDASRKKYKQSVDNEHIVSDLAAGNQLADDIQDDETENLIEGIVVRLFYIQPKSLQECRIAYQPNSTILFPTTSASSLSQDSFAFRDHISDMSYDTSIIPDTDSSQMDENILSRTPLLSQTNSLSNQVLLTPEAFTSSPIHGTAVTNSKSIFQSPLSAGTPSSIPLPPVTPSEEAALATPTEESAANVTDLREPDVRHSGRSSGSSPSLEVQQILAPTTNECDIASTVNNFVEISQPPAQVSSTVLTNANDSFVSLSPFNKQPSPNIREYDPTIWPLAPNLNSDLKMNSVEQSFSEVTQKIEFNETGGGEPRLDNSLNQQTQPTSERLEATLIMMQESLRGIGHMMHLQQKEIVELRQELRAKQSSDSSNQQEMGRCFSKNISKLESSISAMMERNLLQLKQCDSRWIDELMRNIEKREQQSRDRMVSGVTQTIVNTVVGKLDSCVKHEMKNVILPALSKTMDPLKEHIQAEIVQKLSTTDNLMKENISKMVKSKTVIDAIGNSAALIMQQLAPAAYRETFQSVILPSFEKACQKMFEQLNINFQQGTKEYIQHVDRHMDQRRRQQEQVRDPVLAQLQAATATFQTTTEQLTGNLISSLHSELERQLKSSILGLQDILIQRIHQHIRNEIDNAMKEQKNMIGDSVIQAIRSRAVTPIPTVDPQIKQAQIMQLARTGQFNAAFQQALSASDLSLVTLLCQAIPPDSVFGHEVCPLQQPVLLSLIQQLSSDLSQHTEVKLKYLQDALFSLDRKSPITKEHVVVVMQSLNLKLHHFIQNNPSNEQCRVAKMLLLATQSVKD</sequence>
<dbReference type="InterPro" id="IPR015943">
    <property type="entry name" value="WD40/YVTN_repeat-like_dom_sf"/>
</dbReference>
<dbReference type="Gene3D" id="6.10.140.270">
    <property type="match status" value="1"/>
</dbReference>
<comment type="subcellular location">
    <subcellularLocation>
        <location evidence="1">Cytoplasm</location>
        <location evidence="1">P-body</location>
    </subcellularLocation>
</comment>
<feature type="repeat" description="WD" evidence="7">
    <location>
        <begin position="296"/>
        <end position="329"/>
    </location>
</feature>
<evidence type="ECO:0000259" key="9">
    <source>
        <dbReference type="Pfam" id="PF16529"/>
    </source>
</evidence>
<dbReference type="PROSITE" id="PS50082">
    <property type="entry name" value="WD_REPEATS_2"/>
    <property type="match status" value="1"/>
</dbReference>
<keyword evidence="4 7" id="KW-0853">WD repeat</keyword>
<dbReference type="EMBL" id="JH429910">
    <property type="status" value="NOT_ANNOTATED_CDS"/>
    <property type="molecule type" value="Genomic_DNA"/>
</dbReference>
<dbReference type="Proteomes" id="UP000014500">
    <property type="component" value="Unassembled WGS sequence"/>
</dbReference>
<comment type="similarity">
    <text evidence="2">Belongs to the WD repeat EDC4 family.</text>
</comment>
<evidence type="ECO:0000256" key="2">
    <source>
        <dbReference type="ARBA" id="ARBA00009639"/>
    </source>
</evidence>
<dbReference type="eggNOG" id="KOG1916">
    <property type="taxonomic scope" value="Eukaryota"/>
</dbReference>
<organism evidence="11 12">
    <name type="scientific">Strigamia maritima</name>
    <name type="common">European centipede</name>
    <name type="synonym">Geophilus maritimus</name>
    <dbReference type="NCBI Taxonomy" id="126957"/>
    <lineage>
        <taxon>Eukaryota</taxon>
        <taxon>Metazoa</taxon>
        <taxon>Ecdysozoa</taxon>
        <taxon>Arthropoda</taxon>
        <taxon>Myriapoda</taxon>
        <taxon>Chilopoda</taxon>
        <taxon>Pleurostigmophora</taxon>
        <taxon>Geophilomorpha</taxon>
        <taxon>Linotaeniidae</taxon>
        <taxon>Strigamia</taxon>
    </lineage>
</organism>
<dbReference type="STRING" id="126957.T1IHJ6"/>
<dbReference type="OMA" id="TREHMGT"/>
<dbReference type="Pfam" id="PF21289">
    <property type="entry name" value="EDC4_C"/>
    <property type="match status" value="1"/>
</dbReference>
<dbReference type="FunFam" id="1.10.220.100:FF:000001">
    <property type="entry name" value="Enhancer of mRNA-decapping protein 4"/>
    <property type="match status" value="1"/>
</dbReference>
<reference evidence="12" key="1">
    <citation type="submission" date="2011-05" db="EMBL/GenBank/DDBJ databases">
        <authorList>
            <person name="Richards S.R."/>
            <person name="Qu J."/>
            <person name="Jiang H."/>
            <person name="Jhangiani S.N."/>
            <person name="Agravi P."/>
            <person name="Goodspeed R."/>
            <person name="Gross S."/>
            <person name="Mandapat C."/>
            <person name="Jackson L."/>
            <person name="Mathew T."/>
            <person name="Pu L."/>
            <person name="Thornton R."/>
            <person name="Saada N."/>
            <person name="Wilczek-Boney K.B."/>
            <person name="Lee S."/>
            <person name="Kovar C."/>
            <person name="Wu Y."/>
            <person name="Scherer S.E."/>
            <person name="Worley K.C."/>
            <person name="Muzny D.M."/>
            <person name="Gibbs R."/>
        </authorList>
    </citation>
    <scope>NUCLEOTIDE SEQUENCE</scope>
    <source>
        <strain evidence="12">Brora</strain>
    </source>
</reference>
<evidence type="ECO:0000256" key="3">
    <source>
        <dbReference type="ARBA" id="ARBA00022490"/>
    </source>
</evidence>
<dbReference type="Gene3D" id="1.10.220.100">
    <property type="entry name" value="conserved c-terminal region of ge- 1"/>
    <property type="match status" value="1"/>
</dbReference>
<dbReference type="Pfam" id="PF16529">
    <property type="entry name" value="Ge1_WD40"/>
    <property type="match status" value="1"/>
</dbReference>
<feature type="region of interest" description="Disordered" evidence="8">
    <location>
        <begin position="594"/>
        <end position="649"/>
    </location>
</feature>
<dbReference type="PANTHER" id="PTHR15598:SF5">
    <property type="entry name" value="ENHANCER OF MRNA-DECAPPING PROTEIN 4"/>
    <property type="match status" value="1"/>
</dbReference>
<dbReference type="SUPFAM" id="SSF50978">
    <property type="entry name" value="WD40 repeat-like"/>
    <property type="match status" value="1"/>
</dbReference>
<dbReference type="InterPro" id="IPR032401">
    <property type="entry name" value="EDC4_WD40"/>
</dbReference>
<evidence type="ECO:0000256" key="8">
    <source>
        <dbReference type="SAM" id="MobiDB-lite"/>
    </source>
</evidence>
<dbReference type="InterPro" id="IPR036322">
    <property type="entry name" value="WD40_repeat_dom_sf"/>
</dbReference>
<reference evidence="11" key="2">
    <citation type="submission" date="2015-02" db="UniProtKB">
        <authorList>
            <consortium name="EnsemblMetazoa"/>
        </authorList>
    </citation>
    <scope>IDENTIFICATION</scope>
</reference>
<dbReference type="PhylomeDB" id="T1IHJ6"/>
<evidence type="ECO:0000259" key="10">
    <source>
        <dbReference type="Pfam" id="PF21289"/>
    </source>
</evidence>
<dbReference type="GO" id="GO:0031087">
    <property type="term" value="P:deadenylation-independent decapping of nuclear-transcribed mRNA"/>
    <property type="evidence" value="ECO:0007669"/>
    <property type="project" value="InterPro"/>
</dbReference>